<dbReference type="Pfam" id="PF05656">
    <property type="entry name" value="DUF805"/>
    <property type="match status" value="1"/>
</dbReference>
<dbReference type="EMBL" id="JAFLVX010000046">
    <property type="protein sequence ID" value="MBO0477964.1"/>
    <property type="molecule type" value="Genomic_DNA"/>
</dbReference>
<feature type="transmembrane region" description="Helical" evidence="1">
    <location>
        <begin position="85"/>
        <end position="114"/>
    </location>
</feature>
<feature type="transmembrane region" description="Helical" evidence="1">
    <location>
        <begin position="16"/>
        <end position="38"/>
    </location>
</feature>
<evidence type="ECO:0000256" key="1">
    <source>
        <dbReference type="SAM" id="Phobius"/>
    </source>
</evidence>
<accession>A0ABS3HW42</accession>
<sequence>MGTLFNMNQRLSRKNYWIYQIYLFSIGFVLELISRLFFNTSSIGLSFFAWSNITGVNVIKIVLIVLTLINIIFQSKRLLDIGYSRLISLISLFILGTGVLPVLGSIPTILCLLIKSNNKA</sequence>
<dbReference type="RefSeq" id="WP_206968415.1">
    <property type="nucleotide sequence ID" value="NZ_JAFLVX010000046.1"/>
</dbReference>
<protein>
    <submittedName>
        <fullName evidence="2">DUF805 domain-containing protein</fullName>
    </submittedName>
</protein>
<proteinExistence type="predicted"/>
<evidence type="ECO:0000313" key="3">
    <source>
        <dbReference type="Proteomes" id="UP000664857"/>
    </source>
</evidence>
<name>A0ABS3HW42_9ENTE</name>
<gene>
    <name evidence="2" type="ORF">DOK76_12900</name>
</gene>
<keyword evidence="1" id="KW-1133">Transmembrane helix</keyword>
<evidence type="ECO:0000313" key="2">
    <source>
        <dbReference type="EMBL" id="MBO0477964.1"/>
    </source>
</evidence>
<organism evidence="2 3">
    <name type="scientific">Candidatus Vagococcus giribetii</name>
    <dbReference type="NCBI Taxonomy" id="2230876"/>
    <lineage>
        <taxon>Bacteria</taxon>
        <taxon>Bacillati</taxon>
        <taxon>Bacillota</taxon>
        <taxon>Bacilli</taxon>
        <taxon>Lactobacillales</taxon>
        <taxon>Enterococcaceae</taxon>
        <taxon>Vagococcus</taxon>
    </lineage>
</organism>
<feature type="transmembrane region" description="Helical" evidence="1">
    <location>
        <begin position="50"/>
        <end position="73"/>
    </location>
</feature>
<dbReference type="InterPro" id="IPR008523">
    <property type="entry name" value="DUF805"/>
</dbReference>
<keyword evidence="1" id="KW-0472">Membrane</keyword>
<reference evidence="2 3" key="1">
    <citation type="submission" date="2021-03" db="EMBL/GenBank/DDBJ databases">
        <title>Enterococcal diversity collection.</title>
        <authorList>
            <person name="Gilmore M.S."/>
            <person name="Schwartzman J."/>
            <person name="Van Tyne D."/>
            <person name="Martin M."/>
            <person name="Earl A.M."/>
            <person name="Manson A.L."/>
            <person name="Straub T."/>
            <person name="Salamzade R."/>
            <person name="Saavedra J."/>
            <person name="Lebreton F."/>
            <person name="Prichula J."/>
            <person name="Schaufler K."/>
            <person name="Gaca A."/>
            <person name="Sgardioli B."/>
            <person name="Wagenaar J."/>
            <person name="Strong T."/>
        </authorList>
    </citation>
    <scope>NUCLEOTIDE SEQUENCE [LARGE SCALE GENOMIC DNA]</scope>
    <source>
        <strain evidence="2 3">DIV0080</strain>
    </source>
</reference>
<keyword evidence="3" id="KW-1185">Reference proteome</keyword>
<dbReference type="Proteomes" id="UP000664857">
    <property type="component" value="Unassembled WGS sequence"/>
</dbReference>
<keyword evidence="1" id="KW-0812">Transmembrane</keyword>
<comment type="caution">
    <text evidence="2">The sequence shown here is derived from an EMBL/GenBank/DDBJ whole genome shotgun (WGS) entry which is preliminary data.</text>
</comment>